<dbReference type="EC" id="3.4.11.18" evidence="6 7"/>
<evidence type="ECO:0000256" key="1">
    <source>
        <dbReference type="ARBA" id="ARBA00002521"/>
    </source>
</evidence>
<keyword evidence="3 6" id="KW-0645">Protease</keyword>
<dbReference type="HAMAP" id="MF_01974">
    <property type="entry name" value="MetAP_1"/>
    <property type="match status" value="1"/>
</dbReference>
<evidence type="ECO:0000313" key="10">
    <source>
        <dbReference type="Proteomes" id="UP000027821"/>
    </source>
</evidence>
<feature type="binding site" evidence="6">
    <location>
        <position position="175"/>
    </location>
    <ligand>
        <name>substrate</name>
    </ligand>
</feature>
<comment type="caution">
    <text evidence="9">The sequence shown here is derived from an EMBL/GenBank/DDBJ whole genome shotgun (WGS) entry which is preliminary data.</text>
</comment>
<keyword evidence="4 6" id="KW-0479">Metal-binding</keyword>
<dbReference type="GO" id="GO:0046872">
    <property type="term" value="F:metal ion binding"/>
    <property type="evidence" value="ECO:0007669"/>
    <property type="project" value="UniProtKB-UniRule"/>
</dbReference>
<comment type="function">
    <text evidence="1 6">Removes the N-terminal methionine from nascent proteins. The N-terminal methionine is often cleaved when the second residue in the primary sequence is small and uncharged (Met-Ala-, Cys, Gly, Pro, Ser, Thr, or Val). Requires deformylation of the N(alpha)-formylated initiator methionine before it can be hydrolyzed.</text>
</comment>
<dbReference type="PRINTS" id="PR00599">
    <property type="entry name" value="MAPEPTIDASE"/>
</dbReference>
<comment type="catalytic activity">
    <reaction evidence="6 7">
        <text>Release of N-terminal amino acids, preferentially methionine, from peptides and arylamides.</text>
        <dbReference type="EC" id="3.4.11.18"/>
    </reaction>
</comment>
<dbReference type="InterPro" id="IPR001714">
    <property type="entry name" value="Pept_M24_MAP"/>
</dbReference>
<feature type="binding site" evidence="6">
    <location>
        <position position="94"/>
    </location>
    <ligand>
        <name>a divalent metal cation</name>
        <dbReference type="ChEBI" id="CHEBI:60240"/>
        <label>1</label>
    </ligand>
</feature>
<dbReference type="EMBL" id="JMIH01000024">
    <property type="protein sequence ID" value="KEO72659.1"/>
    <property type="molecule type" value="Genomic_DNA"/>
</dbReference>
<dbReference type="Proteomes" id="UP000027821">
    <property type="component" value="Unassembled WGS sequence"/>
</dbReference>
<dbReference type="eggNOG" id="COG0024">
    <property type="taxonomic scope" value="Bacteria"/>
</dbReference>
<accession>A0A074KUV1</accession>
<dbReference type="PANTHER" id="PTHR43330">
    <property type="entry name" value="METHIONINE AMINOPEPTIDASE"/>
    <property type="match status" value="1"/>
</dbReference>
<evidence type="ECO:0000256" key="3">
    <source>
        <dbReference type="ARBA" id="ARBA00022670"/>
    </source>
</evidence>
<feature type="binding site" evidence="6">
    <location>
        <position position="76"/>
    </location>
    <ligand>
        <name>substrate</name>
    </ligand>
</feature>
<evidence type="ECO:0000259" key="8">
    <source>
        <dbReference type="Pfam" id="PF00557"/>
    </source>
</evidence>
<evidence type="ECO:0000313" key="9">
    <source>
        <dbReference type="EMBL" id="KEO72659.1"/>
    </source>
</evidence>
<feature type="binding site" evidence="6">
    <location>
        <position position="202"/>
    </location>
    <ligand>
        <name>a divalent metal cation</name>
        <dbReference type="ChEBI" id="CHEBI:60240"/>
        <label>2</label>
        <note>catalytic</note>
    </ligand>
</feature>
<feature type="binding site" evidence="6">
    <location>
        <position position="105"/>
    </location>
    <ligand>
        <name>a divalent metal cation</name>
        <dbReference type="ChEBI" id="CHEBI:60240"/>
        <label>2</label>
        <note>catalytic</note>
    </ligand>
</feature>
<evidence type="ECO:0000256" key="6">
    <source>
        <dbReference type="HAMAP-Rule" id="MF_01974"/>
    </source>
</evidence>
<dbReference type="InterPro" id="IPR002467">
    <property type="entry name" value="Pept_M24A_MAP1"/>
</dbReference>
<keyword evidence="5 6" id="KW-0378">Hydrolase</keyword>
<dbReference type="PANTHER" id="PTHR43330:SF13">
    <property type="entry name" value="METHIONINE AMINOPEPTIDASE 2"/>
    <property type="match status" value="1"/>
</dbReference>
<evidence type="ECO:0000256" key="7">
    <source>
        <dbReference type="RuleBase" id="RU003653"/>
    </source>
</evidence>
<gene>
    <name evidence="6" type="primary">map</name>
    <name evidence="9" type="ORF">EL17_18135</name>
</gene>
<feature type="binding site" evidence="6">
    <location>
        <position position="233"/>
    </location>
    <ligand>
        <name>a divalent metal cation</name>
        <dbReference type="ChEBI" id="CHEBI:60240"/>
        <label>2</label>
        <note>catalytic</note>
    </ligand>
</feature>
<dbReference type="SUPFAM" id="SSF55920">
    <property type="entry name" value="Creatinase/aminopeptidase"/>
    <property type="match status" value="1"/>
</dbReference>
<reference evidence="9 10" key="1">
    <citation type="submission" date="2014-04" db="EMBL/GenBank/DDBJ databases">
        <title>Characterization and application of a salt tolerant electro-active bacterium.</title>
        <authorList>
            <person name="Yang L."/>
            <person name="Wei S."/>
            <person name="Tay Q.X.M."/>
        </authorList>
    </citation>
    <scope>NUCLEOTIDE SEQUENCE [LARGE SCALE GENOMIC DNA]</scope>
    <source>
        <strain evidence="9 10">LY1</strain>
    </source>
</reference>
<dbReference type="GO" id="GO:0070006">
    <property type="term" value="F:metalloaminopeptidase activity"/>
    <property type="evidence" value="ECO:0007669"/>
    <property type="project" value="UniProtKB-UniRule"/>
</dbReference>
<evidence type="ECO:0000256" key="2">
    <source>
        <dbReference type="ARBA" id="ARBA00022438"/>
    </source>
</evidence>
<dbReference type="AlphaFoldDB" id="A0A074KUV1"/>
<evidence type="ECO:0000256" key="4">
    <source>
        <dbReference type="ARBA" id="ARBA00022723"/>
    </source>
</evidence>
<dbReference type="GO" id="GO:0006508">
    <property type="term" value="P:proteolysis"/>
    <property type="evidence" value="ECO:0007669"/>
    <property type="project" value="UniProtKB-KW"/>
</dbReference>
<evidence type="ECO:0000256" key="5">
    <source>
        <dbReference type="ARBA" id="ARBA00022801"/>
    </source>
</evidence>
<comment type="similarity">
    <text evidence="6">Belongs to the peptidase M24A family. Methionine aminopeptidase type 1 subfamily.</text>
</comment>
<comment type="subunit">
    <text evidence="6">Monomer.</text>
</comment>
<feature type="binding site" evidence="6">
    <location>
        <position position="105"/>
    </location>
    <ligand>
        <name>a divalent metal cation</name>
        <dbReference type="ChEBI" id="CHEBI:60240"/>
        <label>1</label>
    </ligand>
</feature>
<proteinExistence type="inferred from homology"/>
<dbReference type="InterPro" id="IPR000994">
    <property type="entry name" value="Pept_M24"/>
</dbReference>
<feature type="binding site" evidence="6">
    <location>
        <position position="168"/>
    </location>
    <ligand>
        <name>a divalent metal cation</name>
        <dbReference type="ChEBI" id="CHEBI:60240"/>
        <label>2</label>
        <note>catalytic</note>
    </ligand>
</feature>
<dbReference type="RefSeq" id="WP_035077357.1">
    <property type="nucleotide sequence ID" value="NZ_JMIH01000024.1"/>
</dbReference>
<keyword evidence="2 6" id="KW-0031">Aminopeptidase</keyword>
<name>A0A074KUV1_9BACT</name>
<feature type="domain" description="Peptidase M24" evidence="8">
    <location>
        <begin position="12"/>
        <end position="240"/>
    </location>
</feature>
<organism evidence="9 10">
    <name type="scientific">Anditalea andensis</name>
    <dbReference type="NCBI Taxonomy" id="1048983"/>
    <lineage>
        <taxon>Bacteria</taxon>
        <taxon>Pseudomonadati</taxon>
        <taxon>Bacteroidota</taxon>
        <taxon>Cytophagia</taxon>
        <taxon>Cytophagales</taxon>
        <taxon>Cytophagaceae</taxon>
        <taxon>Anditalea</taxon>
    </lineage>
</organism>
<dbReference type="GO" id="GO:0004239">
    <property type="term" value="F:initiator methionyl aminopeptidase activity"/>
    <property type="evidence" value="ECO:0007669"/>
    <property type="project" value="UniProtKB-UniRule"/>
</dbReference>
<dbReference type="NCBIfam" id="TIGR00500">
    <property type="entry name" value="met_pdase_I"/>
    <property type="match status" value="1"/>
</dbReference>
<sequence length="254" mass="28123">MSISKESELIGMKKISEVVAYTLKAMKNFARPGISTKQLDDYGAEILNDFGAHSAPYKTYKFPGWTCISVNHEFCHGIPSPKCILKEGDLINIDVSAELNGFWSDNGASFVMGEDIYGHQKLVDASRAILKKTLDNIKGGVKIAEIGHLMETEAKRSGYKVIKNLGGHGIGRSLHEQPDELLNYKNRLDHRRFKKNAVVAIETFISTSSNYAVGINDGWTLIGNKGGFMAQHEHTILITDQKPVILTESNGIWN</sequence>
<dbReference type="STRING" id="1048983.EL17_18135"/>
<dbReference type="OrthoDB" id="9802055at2"/>
<dbReference type="Pfam" id="PF00557">
    <property type="entry name" value="Peptidase_M24"/>
    <property type="match status" value="1"/>
</dbReference>
<protein>
    <recommendedName>
        <fullName evidence="6 7">Methionine aminopeptidase</fullName>
        <shortName evidence="6">MAP</shortName>
        <shortName evidence="6">MetAP</shortName>
        <ecNumber evidence="6 7">3.4.11.18</ecNumber>
    </recommendedName>
    <alternativeName>
        <fullName evidence="6">Peptidase M</fullName>
    </alternativeName>
</protein>
<dbReference type="Gene3D" id="3.90.230.10">
    <property type="entry name" value="Creatinase/methionine aminopeptidase superfamily"/>
    <property type="match status" value="1"/>
</dbReference>
<dbReference type="InterPro" id="IPR036005">
    <property type="entry name" value="Creatinase/aminopeptidase-like"/>
</dbReference>
<keyword evidence="10" id="KW-1185">Reference proteome</keyword>
<feature type="binding site" evidence="6">
    <location>
        <position position="233"/>
    </location>
    <ligand>
        <name>a divalent metal cation</name>
        <dbReference type="ChEBI" id="CHEBI:60240"/>
        <label>1</label>
    </ligand>
</feature>
<comment type="cofactor">
    <cofactor evidence="6">
        <name>Co(2+)</name>
        <dbReference type="ChEBI" id="CHEBI:48828"/>
    </cofactor>
    <cofactor evidence="6">
        <name>Zn(2+)</name>
        <dbReference type="ChEBI" id="CHEBI:29105"/>
    </cofactor>
    <cofactor evidence="6">
        <name>Mn(2+)</name>
        <dbReference type="ChEBI" id="CHEBI:29035"/>
    </cofactor>
    <cofactor evidence="6">
        <name>Fe(2+)</name>
        <dbReference type="ChEBI" id="CHEBI:29033"/>
    </cofactor>
    <text evidence="6">Binds 2 divalent metal cations per subunit. Has a high-affinity and a low affinity metal-binding site. The true nature of the physiological cofactor is under debate. The enzyme is active with cobalt, zinc, manganese or divalent iron ions. Most likely, methionine aminopeptidases function as mononuclear Fe(2+)-metalloproteases under physiological conditions, and the catalytically relevant metal-binding site has been assigned to the histidine-containing high-affinity site.</text>
</comment>